<dbReference type="EMBL" id="JAFHLR010000003">
    <property type="protein sequence ID" value="KAG5488037.1"/>
    <property type="molecule type" value="Genomic_DNA"/>
</dbReference>
<organism evidence="2 3">
    <name type="scientific">Leishmania orientalis</name>
    <dbReference type="NCBI Taxonomy" id="2249476"/>
    <lineage>
        <taxon>Eukaryota</taxon>
        <taxon>Discoba</taxon>
        <taxon>Euglenozoa</taxon>
        <taxon>Kinetoplastea</taxon>
        <taxon>Metakinetoplastina</taxon>
        <taxon>Trypanosomatida</taxon>
        <taxon>Trypanosomatidae</taxon>
        <taxon>Leishmaniinae</taxon>
        <taxon>Leishmania</taxon>
    </lineage>
</organism>
<name>A0A836GTT1_9TRYP</name>
<feature type="region of interest" description="Disordered" evidence="1">
    <location>
        <begin position="67"/>
        <end position="87"/>
    </location>
</feature>
<dbReference type="AlphaFoldDB" id="A0A836GTT1"/>
<accession>A0A836GTT1</accession>
<comment type="caution">
    <text evidence="2">The sequence shown here is derived from an EMBL/GenBank/DDBJ whole genome shotgun (WGS) entry which is preliminary data.</text>
</comment>
<evidence type="ECO:0000313" key="2">
    <source>
        <dbReference type="EMBL" id="KAG5488037.1"/>
    </source>
</evidence>
<reference evidence="3" key="1">
    <citation type="journal article" date="2021" name="Microbiol. Resour. Announc.">
        <title>LGAAP: Leishmaniinae Genome Assembly and Annotation Pipeline.</title>
        <authorList>
            <person name="Almutairi H."/>
            <person name="Urbaniak M.D."/>
            <person name="Bates M.D."/>
            <person name="Jariyapan N."/>
            <person name="Kwakye-Nuako G."/>
            <person name="Thomaz-Soccol V."/>
            <person name="Al-Salem W.S."/>
            <person name="Dillon R.J."/>
            <person name="Bates P.A."/>
            <person name="Gatherer D."/>
        </authorList>
    </citation>
    <scope>NUCLEOTIDE SEQUENCE [LARGE SCALE GENOMIC DNA]</scope>
</reference>
<reference evidence="3" key="2">
    <citation type="journal article" date="2021" name="Sci. Data">
        <title>Chromosome-scale genome sequencing, assembly and annotation of six genomes from subfamily Leishmaniinae.</title>
        <authorList>
            <person name="Almutairi H."/>
            <person name="Urbaniak M.D."/>
            <person name="Bates M.D."/>
            <person name="Jariyapan N."/>
            <person name="Kwakye-Nuako G."/>
            <person name="Thomaz Soccol V."/>
            <person name="Al-Salem W.S."/>
            <person name="Dillon R.J."/>
            <person name="Bates P.A."/>
            <person name="Gatherer D."/>
        </authorList>
    </citation>
    <scope>NUCLEOTIDE SEQUENCE [LARGE SCALE GENOMIC DNA]</scope>
</reference>
<gene>
    <name evidence="2" type="ORF">LSCM4_08261</name>
</gene>
<evidence type="ECO:0000256" key="1">
    <source>
        <dbReference type="SAM" id="MobiDB-lite"/>
    </source>
</evidence>
<proteinExistence type="predicted"/>
<evidence type="ECO:0000313" key="3">
    <source>
        <dbReference type="Proteomes" id="UP000674143"/>
    </source>
</evidence>
<dbReference type="GeneID" id="92364065"/>
<protein>
    <submittedName>
        <fullName evidence="2">Uncharacterized protein</fullName>
    </submittedName>
</protein>
<keyword evidence="3" id="KW-1185">Reference proteome</keyword>
<sequence>MMRRNLCAEKEGLNAKPPRFAAYPTPISKVALETEPNVVPYSQTGEASEAKQLKALEGIIPCGTRGGGHLGLRQLPSKRVDSRGSTPRSACLAFKDSHVLIGRSSDHPAVLHSLPSESELKHASNVMKSNSSLPLHHGRAA</sequence>
<dbReference type="Proteomes" id="UP000674143">
    <property type="component" value="Unassembled WGS sequence"/>
</dbReference>
<dbReference type="RefSeq" id="XP_067066164.1">
    <property type="nucleotide sequence ID" value="XM_067210131.1"/>
</dbReference>
<dbReference type="KEGG" id="loi:92364065"/>